<dbReference type="PANTHER" id="PTHR10434">
    <property type="entry name" value="1-ACYL-SN-GLYCEROL-3-PHOSPHATE ACYLTRANSFERASE"/>
    <property type="match status" value="1"/>
</dbReference>
<gene>
    <name evidence="5" type="ORF">SAMN05421767_10530</name>
</gene>
<protein>
    <submittedName>
        <fullName evidence="5">1-acyl-sn-glycerol-3-phosphate acyltransferase</fullName>
    </submittedName>
</protein>
<dbReference type="GO" id="GO:0006654">
    <property type="term" value="P:phosphatidic acid biosynthetic process"/>
    <property type="evidence" value="ECO:0007669"/>
    <property type="project" value="TreeGrafter"/>
</dbReference>
<evidence type="ECO:0000313" key="5">
    <source>
        <dbReference type="EMBL" id="SEQ71950.1"/>
    </source>
</evidence>
<keyword evidence="6" id="KW-1185">Reference proteome</keyword>
<evidence type="ECO:0000313" key="6">
    <source>
        <dbReference type="Proteomes" id="UP000198556"/>
    </source>
</evidence>
<evidence type="ECO:0000256" key="3">
    <source>
        <dbReference type="SAM" id="Phobius"/>
    </source>
</evidence>
<dbReference type="Proteomes" id="UP000198556">
    <property type="component" value="Unassembled WGS sequence"/>
</dbReference>
<dbReference type="AlphaFoldDB" id="A0A1H9IBM0"/>
<keyword evidence="3" id="KW-1133">Transmembrane helix</keyword>
<name>A0A1H9IBM0_9LACT</name>
<evidence type="ECO:0000256" key="1">
    <source>
        <dbReference type="ARBA" id="ARBA00022679"/>
    </source>
</evidence>
<dbReference type="InterPro" id="IPR002123">
    <property type="entry name" value="Plipid/glycerol_acylTrfase"/>
</dbReference>
<sequence length="209" mass="23915">MVYTIVIHVIKWLIVLLNGFVLVEGKENLPKDKGFVMVAPHRSWLDPVVIGIAVYPLKMITMAKQELFENKVLGWYLRQMGGFPVNREKPGPSVIKYPVKQIKENNKALLIFPTGTRYSNDMKGGAVTIARLSKAPIVPIVFQGPFTFKDILKRQKITVKIGEPIELPKGRLSKEQIAEIDHEIVETFDRIDKEINPDFVYHIPERKKK</sequence>
<accession>A0A1H9IBM0</accession>
<keyword evidence="3" id="KW-0812">Transmembrane</keyword>
<keyword evidence="2 5" id="KW-0012">Acyltransferase</keyword>
<evidence type="ECO:0000256" key="2">
    <source>
        <dbReference type="ARBA" id="ARBA00023315"/>
    </source>
</evidence>
<feature type="domain" description="Phospholipid/glycerol acyltransferase" evidence="4">
    <location>
        <begin position="35"/>
        <end position="145"/>
    </location>
</feature>
<keyword evidence="3" id="KW-0472">Membrane</keyword>
<dbReference type="CDD" id="cd07989">
    <property type="entry name" value="LPLAT_AGPAT-like"/>
    <property type="match status" value="1"/>
</dbReference>
<dbReference type="EMBL" id="FOGF01000005">
    <property type="protein sequence ID" value="SEQ71950.1"/>
    <property type="molecule type" value="Genomic_DNA"/>
</dbReference>
<dbReference type="Pfam" id="PF01553">
    <property type="entry name" value="Acyltransferase"/>
    <property type="match status" value="1"/>
</dbReference>
<dbReference type="PANTHER" id="PTHR10434:SF40">
    <property type="entry name" value="1-ACYL-SN-GLYCEROL-3-PHOSPHATE ACYLTRANSFERASE"/>
    <property type="match status" value="1"/>
</dbReference>
<keyword evidence="1 5" id="KW-0808">Transferase</keyword>
<dbReference type="STRING" id="137733.SAMN05421767_10530"/>
<proteinExistence type="predicted"/>
<dbReference type="SMART" id="SM00563">
    <property type="entry name" value="PlsC"/>
    <property type="match status" value="1"/>
</dbReference>
<dbReference type="SUPFAM" id="SSF69593">
    <property type="entry name" value="Glycerol-3-phosphate (1)-acyltransferase"/>
    <property type="match status" value="1"/>
</dbReference>
<dbReference type="RefSeq" id="WP_089746014.1">
    <property type="nucleotide sequence ID" value="NZ_FOGF01000005.1"/>
</dbReference>
<dbReference type="OrthoDB" id="9803035at2"/>
<reference evidence="5 6" key="1">
    <citation type="submission" date="2016-10" db="EMBL/GenBank/DDBJ databases">
        <authorList>
            <person name="de Groot N.N."/>
        </authorList>
    </citation>
    <scope>NUCLEOTIDE SEQUENCE [LARGE SCALE GENOMIC DNA]</scope>
    <source>
        <strain evidence="5 6">DSM 15827</strain>
    </source>
</reference>
<organism evidence="5 6">
    <name type="scientific">Granulicatella balaenopterae</name>
    <dbReference type="NCBI Taxonomy" id="137733"/>
    <lineage>
        <taxon>Bacteria</taxon>
        <taxon>Bacillati</taxon>
        <taxon>Bacillota</taxon>
        <taxon>Bacilli</taxon>
        <taxon>Lactobacillales</taxon>
        <taxon>Carnobacteriaceae</taxon>
        <taxon>Granulicatella</taxon>
    </lineage>
</organism>
<feature type="transmembrane region" description="Helical" evidence="3">
    <location>
        <begin position="6"/>
        <end position="23"/>
    </location>
</feature>
<evidence type="ECO:0000259" key="4">
    <source>
        <dbReference type="SMART" id="SM00563"/>
    </source>
</evidence>
<dbReference type="GO" id="GO:0003841">
    <property type="term" value="F:1-acylglycerol-3-phosphate O-acyltransferase activity"/>
    <property type="evidence" value="ECO:0007669"/>
    <property type="project" value="TreeGrafter"/>
</dbReference>